<dbReference type="InterPro" id="IPR023000">
    <property type="entry name" value="Shikimate_kinase_CS"/>
</dbReference>
<dbReference type="RefSeq" id="WP_324619284.1">
    <property type="nucleotide sequence ID" value="NZ_JAYKOT010000003.1"/>
</dbReference>
<comment type="similarity">
    <text evidence="2 11">Belongs to the carbamate kinase family.</text>
</comment>
<keyword evidence="14" id="KW-1185">Reference proteome</keyword>
<keyword evidence="4" id="KW-0056">Arginine metabolism</keyword>
<evidence type="ECO:0000256" key="7">
    <source>
        <dbReference type="ARBA" id="ARBA00022777"/>
    </source>
</evidence>
<dbReference type="NCBIfam" id="TIGR00746">
    <property type="entry name" value="arcC"/>
    <property type="match status" value="1"/>
</dbReference>
<keyword evidence="5 11" id="KW-0808">Transferase</keyword>
<feature type="domain" description="Aspartate/glutamate/uridylate kinase" evidence="12">
    <location>
        <begin position="3"/>
        <end position="289"/>
    </location>
</feature>
<evidence type="ECO:0000256" key="3">
    <source>
        <dbReference type="ARBA" id="ARBA00013070"/>
    </source>
</evidence>
<dbReference type="GO" id="GO:0019546">
    <property type="term" value="P:L-arginine deiminase pathway"/>
    <property type="evidence" value="ECO:0007669"/>
    <property type="project" value="TreeGrafter"/>
</dbReference>
<evidence type="ECO:0000256" key="1">
    <source>
        <dbReference type="ARBA" id="ARBA00005118"/>
    </source>
</evidence>
<dbReference type="PIRSF" id="PIRSF000723">
    <property type="entry name" value="Carbamate_kin"/>
    <property type="match status" value="1"/>
</dbReference>
<evidence type="ECO:0000256" key="8">
    <source>
        <dbReference type="ARBA" id="ARBA00022840"/>
    </source>
</evidence>
<keyword evidence="6" id="KW-0547">Nucleotide-binding</keyword>
<organism evidence="13 14">
    <name type="scientific">Citroniella saccharovorans</name>
    <dbReference type="NCBI Taxonomy" id="2053367"/>
    <lineage>
        <taxon>Bacteria</taxon>
        <taxon>Bacillati</taxon>
        <taxon>Bacillota</taxon>
        <taxon>Tissierellia</taxon>
        <taxon>Tissierellales</taxon>
        <taxon>Peptoniphilaceae</taxon>
        <taxon>Citroniella</taxon>
    </lineage>
</organism>
<proteinExistence type="inferred from homology"/>
<dbReference type="NCBIfam" id="NF009007">
    <property type="entry name" value="PRK12352.1"/>
    <property type="match status" value="1"/>
</dbReference>
<dbReference type="EMBL" id="JAYKOT010000003">
    <property type="protein sequence ID" value="MEB3429123.1"/>
    <property type="molecule type" value="Genomic_DNA"/>
</dbReference>
<protein>
    <recommendedName>
        <fullName evidence="3 10">Carbamate kinase</fullName>
    </recommendedName>
</protein>
<dbReference type="InterPro" id="IPR036393">
    <property type="entry name" value="AceGlu_kinase-like_sf"/>
</dbReference>
<dbReference type="GO" id="GO:0005829">
    <property type="term" value="C:cytosol"/>
    <property type="evidence" value="ECO:0007669"/>
    <property type="project" value="TreeGrafter"/>
</dbReference>
<evidence type="ECO:0000256" key="11">
    <source>
        <dbReference type="PIRNR" id="PIRNR000723"/>
    </source>
</evidence>
<name>A0AAW9MTD6_9FIRM</name>
<dbReference type="FunFam" id="3.40.1160.10:FF:000007">
    <property type="entry name" value="Carbamate kinase"/>
    <property type="match status" value="1"/>
</dbReference>
<sequence>MSKKYVIALGGNALGNSPKEQEKNLVVTSKAIVDLVEEGVEVTICHGNGPQVGMIKKAMDETFNENGEIFMPFAECGAMSQGYIGFQMQNAIKNELLKRNIRKNVVSVITEVEVDRNDPAFKDPTKPIGSFMTEEEAKKLEEAGIFVMEDAGRGYRQVVPSPKPKRILEKESIENLIENGNIVISCGGGGIPVILENGEYKGVDAVIDKDLSSSLLAREINADVLVILTAIDNVKINFGKENEESLGEISTEEIKKYLKNDEFKKGSMLPKVEAAIEFADSKEGRLTIITSLEKANEIVSAKAGTRISKM</sequence>
<evidence type="ECO:0000256" key="2">
    <source>
        <dbReference type="ARBA" id="ARBA00011066"/>
    </source>
</evidence>
<comment type="caution">
    <text evidence="13">The sequence shown here is derived from an EMBL/GenBank/DDBJ whole genome shotgun (WGS) entry which is preliminary data.</text>
</comment>
<dbReference type="Gene3D" id="3.40.1160.10">
    <property type="entry name" value="Acetylglutamate kinase-like"/>
    <property type="match status" value="1"/>
</dbReference>
<accession>A0AAW9MTD6</accession>
<keyword evidence="8" id="KW-0067">ATP-binding</keyword>
<dbReference type="InterPro" id="IPR003964">
    <property type="entry name" value="Carb_kinase"/>
</dbReference>
<evidence type="ECO:0000256" key="5">
    <source>
        <dbReference type="ARBA" id="ARBA00022679"/>
    </source>
</evidence>
<comment type="catalytic activity">
    <reaction evidence="9">
        <text>hydrogencarbonate + NH4(+) + ATP = carbamoyl phosphate + ADP + H2O + H(+)</text>
        <dbReference type="Rhea" id="RHEA:10152"/>
        <dbReference type="ChEBI" id="CHEBI:15377"/>
        <dbReference type="ChEBI" id="CHEBI:15378"/>
        <dbReference type="ChEBI" id="CHEBI:17544"/>
        <dbReference type="ChEBI" id="CHEBI:28938"/>
        <dbReference type="ChEBI" id="CHEBI:30616"/>
        <dbReference type="ChEBI" id="CHEBI:58228"/>
        <dbReference type="ChEBI" id="CHEBI:456216"/>
        <dbReference type="EC" id="2.7.2.2"/>
    </reaction>
</comment>
<comment type="pathway">
    <text evidence="1">Metabolic intermediate metabolism; carbamoyl phosphate degradation; CO(2) and NH(3) from carbamoyl phosphate: step 1/1.</text>
</comment>
<dbReference type="GO" id="GO:0008804">
    <property type="term" value="F:carbamate kinase activity"/>
    <property type="evidence" value="ECO:0007669"/>
    <property type="project" value="UniProtKB-UniRule"/>
</dbReference>
<keyword evidence="7 11" id="KW-0418">Kinase</keyword>
<dbReference type="InterPro" id="IPR001048">
    <property type="entry name" value="Asp/Glu/Uridylate_kinase"/>
</dbReference>
<evidence type="ECO:0000313" key="13">
    <source>
        <dbReference type="EMBL" id="MEB3429123.1"/>
    </source>
</evidence>
<evidence type="ECO:0000256" key="9">
    <source>
        <dbReference type="ARBA" id="ARBA00048467"/>
    </source>
</evidence>
<dbReference type="GO" id="GO:0005524">
    <property type="term" value="F:ATP binding"/>
    <property type="evidence" value="ECO:0007669"/>
    <property type="project" value="UniProtKB-KW"/>
</dbReference>
<evidence type="ECO:0000259" key="12">
    <source>
        <dbReference type="Pfam" id="PF00696"/>
    </source>
</evidence>
<dbReference type="Pfam" id="PF00696">
    <property type="entry name" value="AA_kinase"/>
    <property type="match status" value="1"/>
</dbReference>
<dbReference type="AlphaFoldDB" id="A0AAW9MTD6"/>
<gene>
    <name evidence="13" type="primary">arcC</name>
    <name evidence="13" type="ORF">VLK81_03650</name>
</gene>
<evidence type="ECO:0000256" key="4">
    <source>
        <dbReference type="ARBA" id="ARBA00022503"/>
    </source>
</evidence>
<reference evidence="13 14" key="1">
    <citation type="submission" date="2024-01" db="EMBL/GenBank/DDBJ databases">
        <title>Complete genome sequence of Citroniella saccharovorans strain M6.X9, isolated from human fecal sample.</title>
        <authorList>
            <person name="Cheng G."/>
            <person name="Westerholm M."/>
            <person name="Schnurer A."/>
        </authorList>
    </citation>
    <scope>NUCLEOTIDE SEQUENCE [LARGE SCALE GENOMIC DNA]</scope>
    <source>
        <strain evidence="13 14">DSM 29873</strain>
    </source>
</reference>
<dbReference type="CDD" id="cd04235">
    <property type="entry name" value="AAK_CK"/>
    <property type="match status" value="1"/>
</dbReference>
<evidence type="ECO:0000256" key="6">
    <source>
        <dbReference type="ARBA" id="ARBA00022741"/>
    </source>
</evidence>
<dbReference type="PRINTS" id="PR01469">
    <property type="entry name" value="CARBMTKINASE"/>
</dbReference>
<dbReference type="PANTHER" id="PTHR30409">
    <property type="entry name" value="CARBAMATE KINASE"/>
    <property type="match status" value="1"/>
</dbReference>
<dbReference type="SUPFAM" id="SSF53633">
    <property type="entry name" value="Carbamate kinase-like"/>
    <property type="match status" value="1"/>
</dbReference>
<dbReference type="PROSITE" id="PS01128">
    <property type="entry name" value="SHIKIMATE_KINASE"/>
    <property type="match status" value="1"/>
</dbReference>
<dbReference type="Proteomes" id="UP001357733">
    <property type="component" value="Unassembled WGS sequence"/>
</dbReference>
<dbReference type="PANTHER" id="PTHR30409:SF1">
    <property type="entry name" value="CARBAMATE KINASE-RELATED"/>
    <property type="match status" value="1"/>
</dbReference>
<evidence type="ECO:0000313" key="14">
    <source>
        <dbReference type="Proteomes" id="UP001357733"/>
    </source>
</evidence>
<evidence type="ECO:0000256" key="10">
    <source>
        <dbReference type="NCBIfam" id="TIGR00746"/>
    </source>
</evidence>